<proteinExistence type="predicted"/>
<gene>
    <name evidence="1" type="ORF">MNBD_PLANCTO02-2894</name>
</gene>
<organism evidence="1">
    <name type="scientific">hydrothermal vent metagenome</name>
    <dbReference type="NCBI Taxonomy" id="652676"/>
    <lineage>
        <taxon>unclassified sequences</taxon>
        <taxon>metagenomes</taxon>
        <taxon>ecological metagenomes</taxon>
    </lineage>
</organism>
<dbReference type="EMBL" id="UOGL01000228">
    <property type="protein sequence ID" value="VAX38593.1"/>
    <property type="molecule type" value="Genomic_DNA"/>
</dbReference>
<accession>A0A3B1DP07</accession>
<protein>
    <submittedName>
        <fullName evidence="1">Uncharacterized protein</fullName>
    </submittedName>
</protein>
<sequence length="60" mass="6787">ENKVDIEKTKLAFGPLLKIDSKKEVFTNIDFANVGFADVANGMLTRQYRKPFVVPSEKDL</sequence>
<reference evidence="1" key="1">
    <citation type="submission" date="2018-06" db="EMBL/GenBank/DDBJ databases">
        <authorList>
            <person name="Zhirakovskaya E."/>
        </authorList>
    </citation>
    <scope>NUCLEOTIDE SEQUENCE</scope>
</reference>
<evidence type="ECO:0000313" key="1">
    <source>
        <dbReference type="EMBL" id="VAX38593.1"/>
    </source>
</evidence>
<feature type="non-terminal residue" evidence="1">
    <location>
        <position position="1"/>
    </location>
</feature>
<name>A0A3B1DP07_9ZZZZ</name>
<dbReference type="AlphaFoldDB" id="A0A3B1DP07"/>